<evidence type="ECO:0000313" key="1">
    <source>
        <dbReference type="EMBL" id="BCG35719.1"/>
    </source>
</evidence>
<organism evidence="1 2">
    <name type="scientific">Escherichia coli</name>
    <dbReference type="NCBI Taxonomy" id="562"/>
    <lineage>
        <taxon>Bacteria</taxon>
        <taxon>Pseudomonadati</taxon>
        <taxon>Pseudomonadota</taxon>
        <taxon>Gammaproteobacteria</taxon>
        <taxon>Enterobacterales</taxon>
        <taxon>Enterobacteriaceae</taxon>
        <taxon>Escherichia</taxon>
    </lineage>
</organism>
<sequence>MREKKITRALKNHEMIKILELDYIQIIKPEPVSYKSSGLAKTELFISKECVSHIFSTK</sequence>
<protein>
    <submittedName>
        <fullName evidence="1">Uncharacterized protein</fullName>
    </submittedName>
</protein>
<gene>
    <name evidence="1" type="ORF">TUM18780_08810</name>
</gene>
<dbReference type="EMBL" id="AP023197">
    <property type="protein sequence ID" value="BCG35719.1"/>
    <property type="molecule type" value="Genomic_DNA"/>
</dbReference>
<evidence type="ECO:0000313" key="2">
    <source>
        <dbReference type="Proteomes" id="UP000509260"/>
    </source>
</evidence>
<accession>A0ABC8DWE9</accession>
<dbReference type="Proteomes" id="UP000509260">
    <property type="component" value="Chromosome"/>
</dbReference>
<proteinExistence type="predicted"/>
<name>A0ABC8DWE9_ECOLX</name>
<dbReference type="AlphaFoldDB" id="A0ABC8DWE9"/>
<reference evidence="1 2" key="1">
    <citation type="submission" date="2020-06" db="EMBL/GenBank/DDBJ databases">
        <title>Whole-genome sequencing of blaNDM-5 positive Escherichia coli isolated from a Japanese patient with no history of travel abroad.</title>
        <authorList>
            <person name="Ito Y."/>
            <person name="Aoki K."/>
            <person name="Nakayama N."/>
            <person name="Ohtsuka M."/>
            <person name="Ota M."/>
            <person name="Kaneko N."/>
            <person name="Yoshida M."/>
            <person name="Ishii Y."/>
            <person name="Tateda K."/>
            <person name="Matsuse H."/>
        </authorList>
    </citation>
    <scope>NUCLEOTIDE SEQUENCE [LARGE SCALE GENOMIC DNA]</scope>
    <source>
        <strain evidence="1 2">TUM18780</strain>
    </source>
</reference>